<accession>A0A0K8MGS0</accession>
<evidence type="ECO:0000313" key="2">
    <source>
        <dbReference type="Proteomes" id="UP000036771"/>
    </source>
</evidence>
<evidence type="ECO:0008006" key="3">
    <source>
        <dbReference type="Google" id="ProtNLM"/>
    </source>
</evidence>
<dbReference type="AlphaFoldDB" id="A0A0K8MGS0"/>
<dbReference type="Proteomes" id="UP000036771">
    <property type="component" value="Unassembled WGS sequence"/>
</dbReference>
<name>A0A0K8MGS0_9PROT</name>
<protein>
    <recommendedName>
        <fullName evidence="3">Carbohydrate binding domain protein</fullName>
    </recommendedName>
</protein>
<evidence type="ECO:0000313" key="1">
    <source>
        <dbReference type="EMBL" id="GAO99069.1"/>
    </source>
</evidence>
<comment type="caution">
    <text evidence="1">The sequence shown here is derived from an EMBL/GenBank/DDBJ whole genome shotgun (WGS) entry which is preliminary data.</text>
</comment>
<reference evidence="1 2" key="1">
    <citation type="submission" date="2015-03" db="EMBL/GenBank/DDBJ databases">
        <title>Caedibacter varicaedens, whole genome shotgun sequence.</title>
        <authorList>
            <person name="Suzuki H."/>
            <person name="Dapper A.L."/>
            <person name="Gibson A.K."/>
            <person name="Jackson C."/>
            <person name="Lee H."/>
            <person name="Pejaver V.R."/>
            <person name="Doak T."/>
            <person name="Lynch M."/>
        </authorList>
    </citation>
    <scope>NUCLEOTIDE SEQUENCE [LARGE SCALE GENOMIC DNA]</scope>
</reference>
<organism evidence="1 2">
    <name type="scientific">Caedimonas varicaedens</name>
    <dbReference type="NCBI Taxonomy" id="1629334"/>
    <lineage>
        <taxon>Bacteria</taxon>
        <taxon>Pseudomonadati</taxon>
        <taxon>Pseudomonadota</taxon>
        <taxon>Alphaproteobacteria</taxon>
        <taxon>Holosporales</taxon>
        <taxon>Caedimonadaceae</taxon>
        <taxon>Caedimonas</taxon>
    </lineage>
</organism>
<proteinExistence type="predicted"/>
<gene>
    <name evidence="1" type="ORF">Cva_01744</name>
</gene>
<dbReference type="EMBL" id="BBVC01000127">
    <property type="protein sequence ID" value="GAO99069.1"/>
    <property type="molecule type" value="Genomic_DNA"/>
</dbReference>
<sequence>MGWVAADGKLYTGFNVDNISHKELGKYYITFKTPASSDSYIVLVTPYYKEAQGVHAEPQVTRATYFSVFCSGNKDPEEFINNSFFFGVWDLGVASNVSVS</sequence>
<keyword evidence="2" id="KW-1185">Reference proteome</keyword>